<dbReference type="PANTHER" id="PTHR30035:SF3">
    <property type="entry name" value="INTERMEMBRANE PHOSPHOLIPID TRANSPORT SYSTEM LIPOPROTEIN MLAA"/>
    <property type="match status" value="1"/>
</dbReference>
<keyword evidence="2 3" id="KW-0732">Signal</keyword>
<sequence length="244" mass="27199">MKGFAAGSLRVSFAGLVLALSACAHNSPYEPQDPFERINRPIYAFNMTADRYVLRPVAKGYVAVVPSPVRTGIANFFDNLFYPTVIVNDLLQGKFLQATRDTGRFVLNSTYGLAGFLDPATLVGLEKNDEDLGQTLGRWGVGDGWYLMLPFLGPTTNRDLVGRIGDNWTDPLQYADGISDEERIALMGVNIIDGRSRLLDFDDVLAQQFDPYVFVRTAYLQRRLNQVYDGNPPPELLEPELPED</sequence>
<dbReference type="GO" id="GO:0016020">
    <property type="term" value="C:membrane"/>
    <property type="evidence" value="ECO:0007669"/>
    <property type="project" value="InterPro"/>
</dbReference>
<evidence type="ECO:0000256" key="1">
    <source>
        <dbReference type="ARBA" id="ARBA00010634"/>
    </source>
</evidence>
<evidence type="ECO:0000256" key="2">
    <source>
        <dbReference type="ARBA" id="ARBA00022729"/>
    </source>
</evidence>
<feature type="signal peptide" evidence="3">
    <location>
        <begin position="1"/>
        <end position="24"/>
    </location>
</feature>
<dbReference type="OrthoDB" id="9785326at2"/>
<dbReference type="Proteomes" id="UP000248330">
    <property type="component" value="Unassembled WGS sequence"/>
</dbReference>
<dbReference type="InterPro" id="IPR007428">
    <property type="entry name" value="MlaA"/>
</dbReference>
<keyword evidence="5" id="KW-1185">Reference proteome</keyword>
<dbReference type="AlphaFoldDB" id="A0A318EHT9"/>
<dbReference type="RefSeq" id="WP_110264020.1">
    <property type="nucleotide sequence ID" value="NZ_CAKZQT010000038.1"/>
</dbReference>
<reference evidence="4 5" key="1">
    <citation type="submission" date="2018-04" db="EMBL/GenBank/DDBJ databases">
        <title>Genomic Encyclopedia of Type Strains, Phase IV (KMG-IV): sequencing the most valuable type-strain genomes for metagenomic binning, comparative biology and taxonomic classification.</title>
        <authorList>
            <person name="Goeker M."/>
        </authorList>
    </citation>
    <scope>NUCLEOTIDE SEQUENCE [LARGE SCALE GENOMIC DNA]</scope>
    <source>
        <strain evidence="4 5">DSM 104150</strain>
    </source>
</reference>
<comment type="similarity">
    <text evidence="1">Belongs to the MlaA family.</text>
</comment>
<keyword evidence="4" id="KW-0449">Lipoprotein</keyword>
<dbReference type="PROSITE" id="PS51257">
    <property type="entry name" value="PROKAR_LIPOPROTEIN"/>
    <property type="match status" value="1"/>
</dbReference>
<dbReference type="Pfam" id="PF04333">
    <property type="entry name" value="MlaA"/>
    <property type="match status" value="1"/>
</dbReference>
<evidence type="ECO:0000313" key="5">
    <source>
        <dbReference type="Proteomes" id="UP000248330"/>
    </source>
</evidence>
<evidence type="ECO:0000313" key="4">
    <source>
        <dbReference type="EMBL" id="PXV70349.1"/>
    </source>
</evidence>
<name>A0A318EHT9_9GAMM</name>
<proteinExistence type="inferred from homology"/>
<accession>A0A318EHT9</accession>
<evidence type="ECO:0000256" key="3">
    <source>
        <dbReference type="SAM" id="SignalP"/>
    </source>
</evidence>
<feature type="chain" id="PRO_5016463283" evidence="3">
    <location>
        <begin position="25"/>
        <end position="244"/>
    </location>
</feature>
<dbReference type="PRINTS" id="PR01805">
    <property type="entry name" value="VACJLIPOPROT"/>
</dbReference>
<dbReference type="PANTHER" id="PTHR30035">
    <property type="entry name" value="LIPOPROTEIN VACJ-RELATED"/>
    <property type="match status" value="1"/>
</dbReference>
<dbReference type="GO" id="GO:0120010">
    <property type="term" value="P:intermembrane phospholipid transfer"/>
    <property type="evidence" value="ECO:0007669"/>
    <property type="project" value="TreeGrafter"/>
</dbReference>
<protein>
    <submittedName>
        <fullName evidence="4">Phospholipid-binding lipoprotein MlaA</fullName>
    </submittedName>
</protein>
<comment type="caution">
    <text evidence="4">The sequence shown here is derived from an EMBL/GenBank/DDBJ whole genome shotgun (WGS) entry which is preliminary data.</text>
</comment>
<organism evidence="4 5">
    <name type="scientific">Sinimarinibacterium flocculans</name>
    <dbReference type="NCBI Taxonomy" id="985250"/>
    <lineage>
        <taxon>Bacteria</taxon>
        <taxon>Pseudomonadati</taxon>
        <taxon>Pseudomonadota</taxon>
        <taxon>Gammaproteobacteria</taxon>
        <taxon>Nevskiales</taxon>
        <taxon>Nevskiaceae</taxon>
        <taxon>Sinimarinibacterium</taxon>
    </lineage>
</organism>
<gene>
    <name evidence="4" type="ORF">C8D93_102201</name>
</gene>
<dbReference type="EMBL" id="QICN01000002">
    <property type="protein sequence ID" value="PXV70349.1"/>
    <property type="molecule type" value="Genomic_DNA"/>
</dbReference>